<evidence type="ECO:0000313" key="3">
    <source>
        <dbReference type="Proteomes" id="UP001172673"/>
    </source>
</evidence>
<keyword evidence="1" id="KW-0732">Signal</keyword>
<feature type="chain" id="PRO_5041326305" evidence="1">
    <location>
        <begin position="29"/>
        <end position="127"/>
    </location>
</feature>
<comment type="caution">
    <text evidence="2">The sequence shown here is derived from an EMBL/GenBank/DDBJ whole genome shotgun (WGS) entry which is preliminary data.</text>
</comment>
<proteinExistence type="predicted"/>
<sequence length="127" mass="13654">MALRKSFLLVIIFILVHVLLTTPNQASATPIASSATPQGRKHKPGKCAPGYVWSVAQPISTLGATCCPDGYKAEQAKILGDLAGVFCCPEDAEETPCNQEDREMPTTPEKCPSPGHISGALCMDYYW</sequence>
<keyword evidence="3" id="KW-1185">Reference proteome</keyword>
<dbReference type="EMBL" id="JAPDRK010000021">
    <property type="protein sequence ID" value="KAJ9603550.1"/>
    <property type="molecule type" value="Genomic_DNA"/>
</dbReference>
<organism evidence="2 3">
    <name type="scientific">Cladophialophora chaetospira</name>
    <dbReference type="NCBI Taxonomy" id="386627"/>
    <lineage>
        <taxon>Eukaryota</taxon>
        <taxon>Fungi</taxon>
        <taxon>Dikarya</taxon>
        <taxon>Ascomycota</taxon>
        <taxon>Pezizomycotina</taxon>
        <taxon>Eurotiomycetes</taxon>
        <taxon>Chaetothyriomycetidae</taxon>
        <taxon>Chaetothyriales</taxon>
        <taxon>Herpotrichiellaceae</taxon>
        <taxon>Cladophialophora</taxon>
    </lineage>
</organism>
<dbReference type="AlphaFoldDB" id="A0AA38WYN1"/>
<gene>
    <name evidence="2" type="ORF">H2200_011736</name>
</gene>
<accession>A0AA38WYN1</accession>
<name>A0AA38WYN1_9EURO</name>
<protein>
    <submittedName>
        <fullName evidence="2">Uncharacterized protein</fullName>
    </submittedName>
</protein>
<evidence type="ECO:0000313" key="2">
    <source>
        <dbReference type="EMBL" id="KAJ9603550.1"/>
    </source>
</evidence>
<feature type="signal peptide" evidence="1">
    <location>
        <begin position="1"/>
        <end position="28"/>
    </location>
</feature>
<dbReference type="Proteomes" id="UP001172673">
    <property type="component" value="Unassembled WGS sequence"/>
</dbReference>
<evidence type="ECO:0000256" key="1">
    <source>
        <dbReference type="SAM" id="SignalP"/>
    </source>
</evidence>
<reference evidence="2" key="1">
    <citation type="submission" date="2022-10" db="EMBL/GenBank/DDBJ databases">
        <title>Culturing micro-colonial fungi from biological soil crusts in the Mojave desert and describing Neophaeococcomyces mojavensis, and introducing the new genera and species Taxawa tesnikishii.</title>
        <authorList>
            <person name="Kurbessoian T."/>
            <person name="Stajich J.E."/>
        </authorList>
    </citation>
    <scope>NUCLEOTIDE SEQUENCE</scope>
    <source>
        <strain evidence="2">TK_41</strain>
    </source>
</reference>